<dbReference type="EMBL" id="BRVO01000001">
    <property type="protein sequence ID" value="GLB47964.1"/>
    <property type="molecule type" value="Genomic_DNA"/>
</dbReference>
<protein>
    <submittedName>
        <fullName evidence="2">NAD-dependent dehydratase</fullName>
    </submittedName>
</protein>
<evidence type="ECO:0000259" key="1">
    <source>
        <dbReference type="Pfam" id="PF13460"/>
    </source>
</evidence>
<dbReference type="Proteomes" id="UP001143543">
    <property type="component" value="Unassembled WGS sequence"/>
</dbReference>
<proteinExistence type="predicted"/>
<dbReference type="InterPro" id="IPR036291">
    <property type="entry name" value="NAD(P)-bd_dom_sf"/>
</dbReference>
<dbReference type="InterPro" id="IPR051606">
    <property type="entry name" value="Polyketide_Oxido-like"/>
</dbReference>
<dbReference type="Pfam" id="PF13460">
    <property type="entry name" value="NAD_binding_10"/>
    <property type="match status" value="1"/>
</dbReference>
<dbReference type="SUPFAM" id="SSF51735">
    <property type="entry name" value="NAD(P)-binding Rossmann-fold domains"/>
    <property type="match status" value="1"/>
</dbReference>
<name>A0ABQ5MEZ6_9FLAO</name>
<organism evidence="2 3">
    <name type="scientific">Neptunitalea lumnitzerae</name>
    <dbReference type="NCBI Taxonomy" id="2965509"/>
    <lineage>
        <taxon>Bacteria</taxon>
        <taxon>Pseudomonadati</taxon>
        <taxon>Bacteroidota</taxon>
        <taxon>Flavobacteriia</taxon>
        <taxon>Flavobacteriales</taxon>
        <taxon>Flavobacteriaceae</taxon>
        <taxon>Neptunitalea</taxon>
    </lineage>
</organism>
<sequence length="190" mass="20690">MKKVLVIGASGSLAKVVTEELMADRQIALTLFLRNKNRLNTMGNALVVTGNALNYSDVSNAMDGQDVVYVNLAGDLVAMTQIIVKAMKANGVKRIIFISSIGIYGSPLKSVLRPYREGADVIENSGLDYTVLRPAWFTNDLEVDYEITKKGTPEKGSVISRKSIAHFIHQLIQNPDTHIGESLGINTPNS</sequence>
<evidence type="ECO:0000313" key="3">
    <source>
        <dbReference type="Proteomes" id="UP001143543"/>
    </source>
</evidence>
<accession>A0ABQ5MEZ6</accession>
<feature type="domain" description="NAD(P)-binding" evidence="1">
    <location>
        <begin position="8"/>
        <end position="175"/>
    </location>
</feature>
<dbReference type="Gene3D" id="3.40.50.720">
    <property type="entry name" value="NAD(P)-binding Rossmann-like Domain"/>
    <property type="match status" value="1"/>
</dbReference>
<keyword evidence="3" id="KW-1185">Reference proteome</keyword>
<dbReference type="RefSeq" id="WP_281763625.1">
    <property type="nucleotide sequence ID" value="NZ_BRVO01000001.1"/>
</dbReference>
<evidence type="ECO:0000313" key="2">
    <source>
        <dbReference type="EMBL" id="GLB47964.1"/>
    </source>
</evidence>
<gene>
    <name evidence="2" type="primary">ymjC</name>
    <name evidence="2" type="ORF">Y10_03320</name>
</gene>
<reference evidence="2" key="1">
    <citation type="submission" date="2022-07" db="EMBL/GenBank/DDBJ databases">
        <title>Taxonomy of Novel Oxalotrophic and Methylotrophic Bacteria.</title>
        <authorList>
            <person name="Sahin N."/>
            <person name="Tani A."/>
        </authorList>
    </citation>
    <scope>NUCLEOTIDE SEQUENCE</scope>
    <source>
        <strain evidence="2">Y10</strain>
    </source>
</reference>
<dbReference type="PANTHER" id="PTHR43355:SF2">
    <property type="entry name" value="FLAVIN REDUCTASE (NADPH)"/>
    <property type="match status" value="1"/>
</dbReference>
<dbReference type="PANTHER" id="PTHR43355">
    <property type="entry name" value="FLAVIN REDUCTASE (NADPH)"/>
    <property type="match status" value="1"/>
</dbReference>
<comment type="caution">
    <text evidence="2">The sequence shown here is derived from an EMBL/GenBank/DDBJ whole genome shotgun (WGS) entry which is preliminary data.</text>
</comment>
<dbReference type="InterPro" id="IPR016040">
    <property type="entry name" value="NAD(P)-bd_dom"/>
</dbReference>